<evidence type="ECO:0000256" key="1">
    <source>
        <dbReference type="ARBA" id="ARBA00022723"/>
    </source>
</evidence>
<name>A0A820JHR5_9BILA</name>
<gene>
    <name evidence="7" type="ORF">KXQ929_LOCUS46984</name>
</gene>
<dbReference type="PROSITE" id="PS50023">
    <property type="entry name" value="LIM_DOMAIN_2"/>
    <property type="match status" value="3"/>
</dbReference>
<keyword evidence="4 5" id="KW-0440">LIM domain</keyword>
<protein>
    <recommendedName>
        <fullName evidence="6">LIM zinc-binding domain-containing protein</fullName>
    </recommendedName>
</protein>
<feature type="non-terminal residue" evidence="7">
    <location>
        <position position="1"/>
    </location>
</feature>
<proteinExistence type="predicted"/>
<evidence type="ECO:0000256" key="4">
    <source>
        <dbReference type="ARBA" id="ARBA00023038"/>
    </source>
</evidence>
<dbReference type="PANTHER" id="PTHR24205:SF16">
    <property type="entry name" value="GH01042P-RELATED"/>
    <property type="match status" value="1"/>
</dbReference>
<accession>A0A820JHR5</accession>
<evidence type="ECO:0000313" key="8">
    <source>
        <dbReference type="Proteomes" id="UP000663868"/>
    </source>
</evidence>
<dbReference type="Pfam" id="PF00412">
    <property type="entry name" value="LIM"/>
    <property type="match status" value="3"/>
</dbReference>
<organism evidence="7 8">
    <name type="scientific">Adineta steineri</name>
    <dbReference type="NCBI Taxonomy" id="433720"/>
    <lineage>
        <taxon>Eukaryota</taxon>
        <taxon>Metazoa</taxon>
        <taxon>Spiralia</taxon>
        <taxon>Gnathifera</taxon>
        <taxon>Rotifera</taxon>
        <taxon>Eurotatoria</taxon>
        <taxon>Bdelloidea</taxon>
        <taxon>Adinetida</taxon>
        <taxon>Adinetidae</taxon>
        <taxon>Adineta</taxon>
    </lineage>
</organism>
<dbReference type="PANTHER" id="PTHR24205">
    <property type="entry name" value="FOUR AND A HALF LIM DOMAINS PROTEIN"/>
    <property type="match status" value="1"/>
</dbReference>
<dbReference type="EMBL" id="CAJOBB010016351">
    <property type="protein sequence ID" value="CAF4327567.1"/>
    <property type="molecule type" value="Genomic_DNA"/>
</dbReference>
<keyword evidence="2" id="KW-0677">Repeat</keyword>
<reference evidence="7" key="1">
    <citation type="submission" date="2021-02" db="EMBL/GenBank/DDBJ databases">
        <authorList>
            <person name="Nowell W R."/>
        </authorList>
    </citation>
    <scope>NUCLEOTIDE SEQUENCE</scope>
</reference>
<sequence length="209" mass="24843">ISNPQVYCEICYLKRYSSCLKCNEIFTPLSVIIEFQGEKYHNECFICSKCQVILRNQIFYLKNNFLYCHSCMNEIEPCIMTLKSLEILNDYQCKKCRRNFLEGETVSMYENDYYHSDCFRCENCEKLLIDQGCFRQENECLYCLNCHIDNGPHCTICKEPFLTGEILSQFNGKQFHNTCFLCDICQERIQMKNFQYQNGKIICEICLNK</sequence>
<evidence type="ECO:0000256" key="2">
    <source>
        <dbReference type="ARBA" id="ARBA00022737"/>
    </source>
</evidence>
<keyword evidence="3 5" id="KW-0862">Zinc</keyword>
<dbReference type="GO" id="GO:0046872">
    <property type="term" value="F:metal ion binding"/>
    <property type="evidence" value="ECO:0007669"/>
    <property type="project" value="UniProtKB-KW"/>
</dbReference>
<evidence type="ECO:0000259" key="6">
    <source>
        <dbReference type="PROSITE" id="PS50023"/>
    </source>
</evidence>
<dbReference type="Gene3D" id="2.10.110.10">
    <property type="entry name" value="Cysteine Rich Protein"/>
    <property type="match status" value="3"/>
</dbReference>
<evidence type="ECO:0000256" key="5">
    <source>
        <dbReference type="PROSITE-ProRule" id="PRU00125"/>
    </source>
</evidence>
<dbReference type="PROSITE" id="PS00478">
    <property type="entry name" value="LIM_DOMAIN_1"/>
    <property type="match status" value="3"/>
</dbReference>
<feature type="domain" description="LIM zinc-binding" evidence="6">
    <location>
        <begin position="17"/>
        <end position="78"/>
    </location>
</feature>
<feature type="domain" description="LIM zinc-binding" evidence="6">
    <location>
        <begin position="152"/>
        <end position="209"/>
    </location>
</feature>
<dbReference type="CDD" id="cd08368">
    <property type="entry name" value="LIM"/>
    <property type="match status" value="2"/>
</dbReference>
<dbReference type="SMART" id="SM00132">
    <property type="entry name" value="LIM"/>
    <property type="match status" value="3"/>
</dbReference>
<dbReference type="SUPFAM" id="SSF57716">
    <property type="entry name" value="Glucocorticoid receptor-like (DNA-binding domain)"/>
    <property type="match status" value="2"/>
</dbReference>
<dbReference type="Proteomes" id="UP000663868">
    <property type="component" value="Unassembled WGS sequence"/>
</dbReference>
<dbReference type="InterPro" id="IPR001781">
    <property type="entry name" value="Znf_LIM"/>
</dbReference>
<feature type="domain" description="LIM zinc-binding" evidence="6">
    <location>
        <begin position="91"/>
        <end position="151"/>
    </location>
</feature>
<comment type="caution">
    <text evidence="7">The sequence shown here is derived from an EMBL/GenBank/DDBJ whole genome shotgun (WGS) entry which is preliminary data.</text>
</comment>
<evidence type="ECO:0000313" key="7">
    <source>
        <dbReference type="EMBL" id="CAF4327567.1"/>
    </source>
</evidence>
<keyword evidence="1 5" id="KW-0479">Metal-binding</keyword>
<dbReference type="AlphaFoldDB" id="A0A820JHR5"/>
<evidence type="ECO:0000256" key="3">
    <source>
        <dbReference type="ARBA" id="ARBA00022833"/>
    </source>
</evidence>